<keyword evidence="2" id="KW-1185">Reference proteome</keyword>
<gene>
    <name evidence="1" type="ORF">NBG84_26295</name>
</gene>
<dbReference type="RefSeq" id="WP_250922080.1">
    <property type="nucleotide sequence ID" value="NZ_JAMQAW010000032.1"/>
</dbReference>
<dbReference type="EMBL" id="JAMQAW010000032">
    <property type="protein sequence ID" value="MCM2391754.1"/>
    <property type="molecule type" value="Genomic_DNA"/>
</dbReference>
<name>A0ABT0UTI0_9ACTN</name>
<accession>A0ABT0UTI0</accession>
<sequence>MKRATIEFTATLVVAEDGDEWEGGEMSTDDAYGWIQHALARGDKHASGYITYGGMATSITYEEVDDEE</sequence>
<evidence type="ECO:0000313" key="2">
    <source>
        <dbReference type="Proteomes" id="UP001431429"/>
    </source>
</evidence>
<organism evidence="1 2">
    <name type="scientific">Streptomyces albipurpureus</name>
    <dbReference type="NCBI Taxonomy" id="2897419"/>
    <lineage>
        <taxon>Bacteria</taxon>
        <taxon>Bacillati</taxon>
        <taxon>Actinomycetota</taxon>
        <taxon>Actinomycetes</taxon>
        <taxon>Kitasatosporales</taxon>
        <taxon>Streptomycetaceae</taxon>
        <taxon>Streptomyces</taxon>
    </lineage>
</organism>
<protein>
    <submittedName>
        <fullName evidence="1">Uncharacterized protein</fullName>
    </submittedName>
</protein>
<proteinExistence type="predicted"/>
<comment type="caution">
    <text evidence="1">The sequence shown here is derived from an EMBL/GenBank/DDBJ whole genome shotgun (WGS) entry which is preliminary data.</text>
</comment>
<evidence type="ECO:0000313" key="1">
    <source>
        <dbReference type="EMBL" id="MCM2391754.1"/>
    </source>
</evidence>
<reference evidence="1" key="1">
    <citation type="submission" date="2022-06" db="EMBL/GenBank/DDBJ databases">
        <title>Genome public.</title>
        <authorList>
            <person name="Sun Q."/>
        </authorList>
    </citation>
    <scope>NUCLEOTIDE SEQUENCE</scope>
    <source>
        <strain evidence="1">CWNU-1</strain>
    </source>
</reference>
<dbReference type="Proteomes" id="UP001431429">
    <property type="component" value="Unassembled WGS sequence"/>
</dbReference>